<dbReference type="Gene3D" id="3.40.50.300">
    <property type="entry name" value="P-loop containing nucleotide triphosphate hydrolases"/>
    <property type="match status" value="1"/>
</dbReference>
<dbReference type="InterPro" id="IPR021886">
    <property type="entry name" value="MgsA_C"/>
</dbReference>
<dbReference type="GO" id="GO:0008047">
    <property type="term" value="F:enzyme activator activity"/>
    <property type="evidence" value="ECO:0007669"/>
    <property type="project" value="TreeGrafter"/>
</dbReference>
<dbReference type="Pfam" id="PF12002">
    <property type="entry name" value="MgsA_C"/>
    <property type="match status" value="1"/>
</dbReference>
<dbReference type="InterPro" id="IPR027417">
    <property type="entry name" value="P-loop_NTPase"/>
</dbReference>
<dbReference type="FunFam" id="1.20.272.10:FF:000001">
    <property type="entry name" value="Putative AAA family ATPase"/>
    <property type="match status" value="1"/>
</dbReference>
<dbReference type="PANTHER" id="PTHR13779:SF7">
    <property type="entry name" value="ATPASE WRNIP1"/>
    <property type="match status" value="1"/>
</dbReference>
<feature type="non-terminal residue" evidence="6">
    <location>
        <position position="419"/>
    </location>
</feature>
<accession>A0A0F9Q460</accession>
<evidence type="ECO:0000256" key="3">
    <source>
        <dbReference type="ARBA" id="ARBA00022741"/>
    </source>
</evidence>
<dbReference type="EMBL" id="LAZR01002305">
    <property type="protein sequence ID" value="KKN31752.1"/>
    <property type="molecule type" value="Genomic_DNA"/>
</dbReference>
<organism evidence="6">
    <name type="scientific">marine sediment metagenome</name>
    <dbReference type="NCBI Taxonomy" id="412755"/>
    <lineage>
        <taxon>unclassified sequences</taxon>
        <taxon>metagenomes</taxon>
        <taxon>ecological metagenomes</taxon>
    </lineage>
</organism>
<comment type="caution">
    <text evidence="6">The sequence shown here is derived from an EMBL/GenBank/DDBJ whole genome shotgun (WGS) entry which is preliminary data.</text>
</comment>
<feature type="domain" description="AAA+ ATPase" evidence="5">
    <location>
        <begin position="48"/>
        <end position="164"/>
    </location>
</feature>
<keyword evidence="4" id="KW-0067">ATP-binding</keyword>
<dbReference type="Gene3D" id="1.20.272.10">
    <property type="match status" value="1"/>
</dbReference>
<protein>
    <recommendedName>
        <fullName evidence="5">AAA+ ATPase domain-containing protein</fullName>
    </recommendedName>
</protein>
<gene>
    <name evidence="6" type="ORF">LCGC14_0820910</name>
</gene>
<dbReference type="GO" id="GO:0005524">
    <property type="term" value="F:ATP binding"/>
    <property type="evidence" value="ECO:0007669"/>
    <property type="project" value="UniProtKB-KW"/>
</dbReference>
<reference evidence="6" key="1">
    <citation type="journal article" date="2015" name="Nature">
        <title>Complex archaea that bridge the gap between prokaryotes and eukaryotes.</title>
        <authorList>
            <person name="Spang A."/>
            <person name="Saw J.H."/>
            <person name="Jorgensen S.L."/>
            <person name="Zaremba-Niedzwiedzka K."/>
            <person name="Martijn J."/>
            <person name="Lind A.E."/>
            <person name="van Eijk R."/>
            <person name="Schleper C."/>
            <person name="Guy L."/>
            <person name="Ettema T.J."/>
        </authorList>
    </citation>
    <scope>NUCLEOTIDE SEQUENCE</scope>
</reference>
<proteinExistence type="inferred from homology"/>
<dbReference type="InterPro" id="IPR051314">
    <property type="entry name" value="AAA_ATPase_RarA/MGS1/WRNIP1"/>
</dbReference>
<dbReference type="InterPro" id="IPR008921">
    <property type="entry name" value="DNA_pol3_clamp-load_cplx_C"/>
</dbReference>
<dbReference type="AlphaFoldDB" id="A0A0F9Q460"/>
<name>A0A0F9Q460_9ZZZZ</name>
<dbReference type="GO" id="GO:0006261">
    <property type="term" value="P:DNA-templated DNA replication"/>
    <property type="evidence" value="ECO:0007669"/>
    <property type="project" value="TreeGrafter"/>
</dbReference>
<dbReference type="SUPFAM" id="SSF52540">
    <property type="entry name" value="P-loop containing nucleoside triphosphate hydrolases"/>
    <property type="match status" value="1"/>
</dbReference>
<dbReference type="Gene3D" id="1.10.3710.10">
    <property type="entry name" value="DNA polymerase III clamp loader subunits, C-terminal domain"/>
    <property type="match status" value="1"/>
</dbReference>
<dbReference type="Pfam" id="PF00004">
    <property type="entry name" value="AAA"/>
    <property type="match status" value="1"/>
</dbReference>
<dbReference type="Pfam" id="PF16193">
    <property type="entry name" value="AAA_assoc_2"/>
    <property type="match status" value="1"/>
</dbReference>
<comment type="similarity">
    <text evidence="1">Belongs to the AAA ATPase family. RarA/MGS1/WRNIP1 subfamily.</text>
</comment>
<dbReference type="Gene3D" id="1.10.8.60">
    <property type="match status" value="1"/>
</dbReference>
<dbReference type="CDD" id="cd00009">
    <property type="entry name" value="AAA"/>
    <property type="match status" value="1"/>
</dbReference>
<sequence>MTTKVEQNPMVKSPLAHRMRPKKLDDFVGQKEILGSDKPLYKEITSGNLRSVIFYGPAGCGKTSLAEVIANTTNATFERLSAVNAGVKDVRAVVERAQTGLQSATKTILFLDEAHRFNKGQQDVLLPAVESGKIIFIGATTENPFFSINSPLISRSRLYVFKSLSADDLILVLKRALTDKENGLGQNNFDIKNTVLERIAKAASGDARRALSLLEMVTEQADEKGEVADDVVELILQGPILNYDKKGDQHYDVISAFIKSMRGSDADSALFWLAKMVESGEDPRFISRRMVIFASEDIGNADPRALMVAVAAADAVEYVGLPEARINLSQAVIYLALAPKSNTAYEAIKAATKDVRDNPNAGVPSHLQSSAYSSAKKLGHGVGYKYPHNFDNAKVEQDYVPPEVKGHKYYKVKDSGIEK</sequence>
<evidence type="ECO:0000313" key="6">
    <source>
        <dbReference type="EMBL" id="KKN31752.1"/>
    </source>
</evidence>
<dbReference type="SMART" id="SM00382">
    <property type="entry name" value="AAA"/>
    <property type="match status" value="1"/>
</dbReference>
<dbReference type="InterPro" id="IPR003593">
    <property type="entry name" value="AAA+_ATPase"/>
</dbReference>
<dbReference type="SUPFAM" id="SSF48019">
    <property type="entry name" value="post-AAA+ oligomerization domain-like"/>
    <property type="match status" value="1"/>
</dbReference>
<dbReference type="InterPro" id="IPR032423">
    <property type="entry name" value="AAA_assoc_2"/>
</dbReference>
<dbReference type="GO" id="GO:0017116">
    <property type="term" value="F:single-stranded DNA helicase activity"/>
    <property type="evidence" value="ECO:0007669"/>
    <property type="project" value="TreeGrafter"/>
</dbReference>
<dbReference type="PANTHER" id="PTHR13779">
    <property type="entry name" value="WERNER HELICASE-INTERACTING PROTEIN 1 FAMILY MEMBER"/>
    <property type="match status" value="1"/>
</dbReference>
<dbReference type="GO" id="GO:0000731">
    <property type="term" value="P:DNA synthesis involved in DNA repair"/>
    <property type="evidence" value="ECO:0007669"/>
    <property type="project" value="TreeGrafter"/>
</dbReference>
<evidence type="ECO:0000256" key="2">
    <source>
        <dbReference type="ARBA" id="ARBA00022705"/>
    </source>
</evidence>
<evidence type="ECO:0000256" key="1">
    <source>
        <dbReference type="ARBA" id="ARBA00008959"/>
    </source>
</evidence>
<dbReference type="CDD" id="cd18139">
    <property type="entry name" value="HLD_clamp_RarA"/>
    <property type="match status" value="1"/>
</dbReference>
<dbReference type="GO" id="GO:0016887">
    <property type="term" value="F:ATP hydrolysis activity"/>
    <property type="evidence" value="ECO:0007669"/>
    <property type="project" value="InterPro"/>
</dbReference>
<keyword evidence="2" id="KW-0235">DNA replication</keyword>
<evidence type="ECO:0000259" key="5">
    <source>
        <dbReference type="SMART" id="SM00382"/>
    </source>
</evidence>
<dbReference type="FunFam" id="3.40.50.300:FF:000137">
    <property type="entry name" value="Replication-associated recombination protein A"/>
    <property type="match status" value="1"/>
</dbReference>
<evidence type="ECO:0000256" key="4">
    <source>
        <dbReference type="ARBA" id="ARBA00022840"/>
    </source>
</evidence>
<dbReference type="GO" id="GO:0003677">
    <property type="term" value="F:DNA binding"/>
    <property type="evidence" value="ECO:0007669"/>
    <property type="project" value="InterPro"/>
</dbReference>
<dbReference type="InterPro" id="IPR003959">
    <property type="entry name" value="ATPase_AAA_core"/>
</dbReference>
<keyword evidence="3" id="KW-0547">Nucleotide-binding</keyword>